<sequence length="467" mass="53224">MALIVAATVVINYLVGIYYGLTNLIYTSLLTIALIIILRHIKRIKYSSFREFSLSPQTPPISILIPANNEEKNITASVSSALGINYPFFEVIVIDDGSTDSTLQNLINAFDLKKIDLIYRDVIKTAPVKTFYYNPQLPNLLIISKEKGGKADALNCGINICHSPYFCSVDADSVLERDALLRLIMPILESGKRIIACGGVVRALNGSEVINGAVEKVNLPRTILALLQIVEYLRAFLFGRVGLDALNATLILSGTFSLFDKQAVIEVNGFSTDTVTEDMELIVRLHRKQVEKERPYQIKFISDPVCWTEVPEKLSLLGRQRRRWHLGLIQSVLKHKIMLLNPKYGALGLFVMPYYFFVEMLSPIVEVFGYIIVIGCYFLHVISLEFFLLFLTLAIFYGTFLSTASIFLEELTYRRYPLWRHLFTLLLFGILENFGYRQVNSVWRMQAFFNYIIGRREWEYVRGGSRS</sequence>
<evidence type="ECO:0000259" key="5">
    <source>
        <dbReference type="Pfam" id="PF00535"/>
    </source>
</evidence>
<keyword evidence="2" id="KW-0328">Glycosyltransferase</keyword>
<feature type="transmembrane region" description="Helical" evidence="4">
    <location>
        <begin position="361"/>
        <end position="379"/>
    </location>
</feature>
<evidence type="ECO:0000256" key="2">
    <source>
        <dbReference type="ARBA" id="ARBA00022676"/>
    </source>
</evidence>
<reference evidence="6 7" key="1">
    <citation type="journal article" date="2017" name="ISME J.">
        <title>Energy and carbon metabolisms in a deep terrestrial subsurface fluid microbial community.</title>
        <authorList>
            <person name="Momper L."/>
            <person name="Jungbluth S.P."/>
            <person name="Lee M.D."/>
            <person name="Amend J.P."/>
        </authorList>
    </citation>
    <scope>NUCLEOTIDE SEQUENCE [LARGE SCALE GENOMIC DNA]</scope>
    <source>
        <strain evidence="6">SURF_5</strain>
    </source>
</reference>
<dbReference type="Pfam" id="PF00535">
    <property type="entry name" value="Glycos_transf_2"/>
    <property type="match status" value="1"/>
</dbReference>
<dbReference type="CDD" id="cd06423">
    <property type="entry name" value="CESA_like"/>
    <property type="match status" value="1"/>
</dbReference>
<organism evidence="6 7">
    <name type="scientific">Abyssobacteria bacterium (strain SURF_5)</name>
    <dbReference type="NCBI Taxonomy" id="2093360"/>
    <lineage>
        <taxon>Bacteria</taxon>
        <taxon>Pseudomonadati</taxon>
        <taxon>Candidatus Hydrogenedentota</taxon>
        <taxon>Candidatus Abyssobacteria</taxon>
    </lineage>
</organism>
<feature type="transmembrane region" description="Helical" evidence="4">
    <location>
        <begin position="386"/>
        <end position="406"/>
    </location>
</feature>
<keyword evidence="4" id="KW-0472">Membrane</keyword>
<evidence type="ECO:0000313" key="6">
    <source>
        <dbReference type="EMBL" id="RJP21307.1"/>
    </source>
</evidence>
<dbReference type="PANTHER" id="PTHR43630:SF1">
    <property type="entry name" value="POLY-BETA-1,6-N-ACETYL-D-GLUCOSAMINE SYNTHASE"/>
    <property type="match status" value="1"/>
</dbReference>
<feature type="domain" description="Glycosyltransferase 2-like" evidence="5">
    <location>
        <begin position="62"/>
        <end position="203"/>
    </location>
</feature>
<proteinExistence type="inferred from homology"/>
<name>A0A3A4NLD3_ABYX5</name>
<gene>
    <name evidence="6" type="ORF">C4520_09845</name>
</gene>
<dbReference type="GO" id="GO:0016757">
    <property type="term" value="F:glycosyltransferase activity"/>
    <property type="evidence" value="ECO:0007669"/>
    <property type="project" value="UniProtKB-KW"/>
</dbReference>
<evidence type="ECO:0000256" key="3">
    <source>
        <dbReference type="ARBA" id="ARBA00022679"/>
    </source>
</evidence>
<feature type="transmembrane region" description="Helical" evidence="4">
    <location>
        <begin position="337"/>
        <end position="355"/>
    </location>
</feature>
<dbReference type="Gene3D" id="3.90.550.10">
    <property type="entry name" value="Spore Coat Polysaccharide Biosynthesis Protein SpsA, Chain A"/>
    <property type="match status" value="1"/>
</dbReference>
<keyword evidence="4" id="KW-0812">Transmembrane</keyword>
<dbReference type="Proteomes" id="UP000265882">
    <property type="component" value="Unassembled WGS sequence"/>
</dbReference>
<keyword evidence="4" id="KW-1133">Transmembrane helix</keyword>
<dbReference type="EMBL" id="QZKU01000068">
    <property type="protein sequence ID" value="RJP21307.1"/>
    <property type="molecule type" value="Genomic_DNA"/>
</dbReference>
<evidence type="ECO:0000313" key="7">
    <source>
        <dbReference type="Proteomes" id="UP000265882"/>
    </source>
</evidence>
<dbReference type="SUPFAM" id="SSF53448">
    <property type="entry name" value="Nucleotide-diphospho-sugar transferases"/>
    <property type="match status" value="1"/>
</dbReference>
<comment type="caution">
    <text evidence="6">The sequence shown here is derived from an EMBL/GenBank/DDBJ whole genome shotgun (WGS) entry which is preliminary data.</text>
</comment>
<feature type="transmembrane region" description="Helical" evidence="4">
    <location>
        <begin position="17"/>
        <end position="38"/>
    </location>
</feature>
<protein>
    <submittedName>
        <fullName evidence="6">Glycosyltransferase</fullName>
    </submittedName>
</protein>
<accession>A0A3A4NLD3</accession>
<comment type="similarity">
    <text evidence="1">Belongs to the glycosyltransferase 2 family.</text>
</comment>
<dbReference type="AlphaFoldDB" id="A0A3A4NLD3"/>
<evidence type="ECO:0000256" key="1">
    <source>
        <dbReference type="ARBA" id="ARBA00006739"/>
    </source>
</evidence>
<evidence type="ECO:0000256" key="4">
    <source>
        <dbReference type="SAM" id="Phobius"/>
    </source>
</evidence>
<keyword evidence="3 6" id="KW-0808">Transferase</keyword>
<dbReference type="PANTHER" id="PTHR43630">
    <property type="entry name" value="POLY-BETA-1,6-N-ACETYL-D-GLUCOSAMINE SYNTHASE"/>
    <property type="match status" value="1"/>
</dbReference>
<dbReference type="InterPro" id="IPR029044">
    <property type="entry name" value="Nucleotide-diphossugar_trans"/>
</dbReference>
<dbReference type="InterPro" id="IPR001173">
    <property type="entry name" value="Glyco_trans_2-like"/>
</dbReference>
<feature type="transmembrane region" description="Helical" evidence="4">
    <location>
        <begin position="418"/>
        <end position="436"/>
    </location>
</feature>